<dbReference type="PANTHER" id="PTHR24305:SF156">
    <property type="entry name" value="P450, PUTATIVE (EUROFUNG)-RELATED"/>
    <property type="match status" value="1"/>
</dbReference>
<comment type="cofactor">
    <cofactor evidence="1 4">
        <name>heme</name>
        <dbReference type="ChEBI" id="CHEBI:30413"/>
    </cofactor>
</comment>
<evidence type="ECO:0000256" key="3">
    <source>
        <dbReference type="ARBA" id="ARBA00023004"/>
    </source>
</evidence>
<evidence type="ECO:0000256" key="1">
    <source>
        <dbReference type="ARBA" id="ARBA00001971"/>
    </source>
</evidence>
<dbReference type="PRINTS" id="PR00463">
    <property type="entry name" value="EP450I"/>
</dbReference>
<gene>
    <name evidence="6" type="ORF">K431DRAFT_280813</name>
</gene>
<feature type="binding site" description="axial binding residue" evidence="4">
    <location>
        <position position="438"/>
    </location>
    <ligand>
        <name>heme</name>
        <dbReference type="ChEBI" id="CHEBI:30413"/>
    </ligand>
    <ligandPart>
        <name>Fe</name>
        <dbReference type="ChEBI" id="CHEBI:18248"/>
    </ligandPart>
</feature>
<keyword evidence="5" id="KW-0560">Oxidoreductase</keyword>
<keyword evidence="4 5" id="KW-0349">Heme</keyword>
<comment type="caution">
    <text evidence="6">The sequence shown here is derived from an EMBL/GenBank/DDBJ whole genome shotgun (WGS) entry which is preliminary data.</text>
</comment>
<dbReference type="Proteomes" id="UP000799441">
    <property type="component" value="Unassembled WGS sequence"/>
</dbReference>
<accession>A0A9P4UU85</accession>
<dbReference type="Gene3D" id="1.10.630.10">
    <property type="entry name" value="Cytochrome P450"/>
    <property type="match status" value="1"/>
</dbReference>
<proteinExistence type="inferred from homology"/>
<dbReference type="OrthoDB" id="1470350at2759"/>
<evidence type="ECO:0000313" key="7">
    <source>
        <dbReference type="Proteomes" id="UP000799441"/>
    </source>
</evidence>
<evidence type="ECO:0000256" key="5">
    <source>
        <dbReference type="RuleBase" id="RU000461"/>
    </source>
</evidence>
<sequence>MPTPTVASAAATAVVTGLLALLTYRVYFHPLKDIPGPLVCKLTSLWTYYRSYVGDECSRIDALHKVYGPIVRIAPNEVVIADGAALAPIYSEKGGFRKAECYRNFDIEGHSTIFSELDPAHRAVRSKAVLPLFSMGSIRGGEEVLVECVDRFIERLRVEATQSRQAAVSGGKATPVNIMNLARSLAVDAVSSYLFQKSFDAVNEKGERMSASSYVDALVAFGRFFFMPNWIFLSLEHAAGILFPDTETDKSMSRVDSFTRTLRQESQDREGSYQSRLVKTGITDHEIEIQCKDLIFAGTDSTGMNLSTICWNLAKHPDVYKKLQQSVADADEKDPKANPQSIPYLDAVVREGLRLSMANPTRLPRVVPPQGWSYAASSGSPSYDLPAGTLVGLQVYTLHMNPDVFPDPEAFKPERWLDNPTPEMQRDSIPFGLGQRQCIARNLAQTELLLATRKLARDNTLDGAEAVGEKIRILEWFNSRVVGERIDIVWK</sequence>
<keyword evidence="2 4" id="KW-0479">Metal-binding</keyword>
<dbReference type="InterPro" id="IPR017972">
    <property type="entry name" value="Cyt_P450_CS"/>
</dbReference>
<dbReference type="GO" id="GO:0016705">
    <property type="term" value="F:oxidoreductase activity, acting on paired donors, with incorporation or reduction of molecular oxygen"/>
    <property type="evidence" value="ECO:0007669"/>
    <property type="project" value="InterPro"/>
</dbReference>
<evidence type="ECO:0000313" key="6">
    <source>
        <dbReference type="EMBL" id="KAF2725443.1"/>
    </source>
</evidence>
<keyword evidence="7" id="KW-1185">Reference proteome</keyword>
<dbReference type="GO" id="GO:0020037">
    <property type="term" value="F:heme binding"/>
    <property type="evidence" value="ECO:0007669"/>
    <property type="project" value="InterPro"/>
</dbReference>
<dbReference type="GO" id="GO:0004497">
    <property type="term" value="F:monooxygenase activity"/>
    <property type="evidence" value="ECO:0007669"/>
    <property type="project" value="UniProtKB-KW"/>
</dbReference>
<dbReference type="SUPFAM" id="SSF48264">
    <property type="entry name" value="Cytochrome P450"/>
    <property type="match status" value="1"/>
</dbReference>
<comment type="similarity">
    <text evidence="5">Belongs to the cytochrome P450 family.</text>
</comment>
<keyword evidence="3 4" id="KW-0408">Iron</keyword>
<dbReference type="PROSITE" id="PS00086">
    <property type="entry name" value="CYTOCHROME_P450"/>
    <property type="match status" value="1"/>
</dbReference>
<dbReference type="InterPro" id="IPR050121">
    <property type="entry name" value="Cytochrome_P450_monoxygenase"/>
</dbReference>
<dbReference type="PANTHER" id="PTHR24305">
    <property type="entry name" value="CYTOCHROME P450"/>
    <property type="match status" value="1"/>
</dbReference>
<keyword evidence="5 6" id="KW-0503">Monooxygenase</keyword>
<reference evidence="6" key="1">
    <citation type="journal article" date="2020" name="Stud. Mycol.">
        <title>101 Dothideomycetes genomes: a test case for predicting lifestyles and emergence of pathogens.</title>
        <authorList>
            <person name="Haridas S."/>
            <person name="Albert R."/>
            <person name="Binder M."/>
            <person name="Bloem J."/>
            <person name="Labutti K."/>
            <person name="Salamov A."/>
            <person name="Andreopoulos B."/>
            <person name="Baker S."/>
            <person name="Barry K."/>
            <person name="Bills G."/>
            <person name="Bluhm B."/>
            <person name="Cannon C."/>
            <person name="Castanera R."/>
            <person name="Culley D."/>
            <person name="Daum C."/>
            <person name="Ezra D."/>
            <person name="Gonzalez J."/>
            <person name="Henrissat B."/>
            <person name="Kuo A."/>
            <person name="Liang C."/>
            <person name="Lipzen A."/>
            <person name="Lutzoni F."/>
            <person name="Magnuson J."/>
            <person name="Mondo S."/>
            <person name="Nolan M."/>
            <person name="Ohm R."/>
            <person name="Pangilinan J."/>
            <person name="Park H.-J."/>
            <person name="Ramirez L."/>
            <person name="Alfaro M."/>
            <person name="Sun H."/>
            <person name="Tritt A."/>
            <person name="Yoshinaga Y."/>
            <person name="Zwiers L.-H."/>
            <person name="Turgeon B."/>
            <person name="Goodwin S."/>
            <person name="Spatafora J."/>
            <person name="Crous P."/>
            <person name="Grigoriev I."/>
        </authorList>
    </citation>
    <scope>NUCLEOTIDE SEQUENCE</scope>
    <source>
        <strain evidence="6">CBS 116435</strain>
    </source>
</reference>
<dbReference type="InterPro" id="IPR036396">
    <property type="entry name" value="Cyt_P450_sf"/>
</dbReference>
<dbReference type="InterPro" id="IPR001128">
    <property type="entry name" value="Cyt_P450"/>
</dbReference>
<dbReference type="InterPro" id="IPR002401">
    <property type="entry name" value="Cyt_P450_E_grp-I"/>
</dbReference>
<dbReference type="PRINTS" id="PR00385">
    <property type="entry name" value="P450"/>
</dbReference>
<dbReference type="CDD" id="cd11062">
    <property type="entry name" value="CYP58-like"/>
    <property type="match status" value="1"/>
</dbReference>
<dbReference type="AlphaFoldDB" id="A0A9P4UU85"/>
<name>A0A9P4UU85_9PEZI</name>
<dbReference type="Pfam" id="PF00067">
    <property type="entry name" value="p450"/>
    <property type="match status" value="1"/>
</dbReference>
<protein>
    <submittedName>
        <fullName evidence="6">P450 monooxygenase</fullName>
    </submittedName>
</protein>
<evidence type="ECO:0000256" key="4">
    <source>
        <dbReference type="PIRSR" id="PIRSR602401-1"/>
    </source>
</evidence>
<evidence type="ECO:0000256" key="2">
    <source>
        <dbReference type="ARBA" id="ARBA00022723"/>
    </source>
</evidence>
<dbReference type="EMBL" id="MU003767">
    <property type="protein sequence ID" value="KAF2725443.1"/>
    <property type="molecule type" value="Genomic_DNA"/>
</dbReference>
<dbReference type="GO" id="GO:0005506">
    <property type="term" value="F:iron ion binding"/>
    <property type="evidence" value="ECO:0007669"/>
    <property type="project" value="InterPro"/>
</dbReference>
<organism evidence="6 7">
    <name type="scientific">Polychaeton citri CBS 116435</name>
    <dbReference type="NCBI Taxonomy" id="1314669"/>
    <lineage>
        <taxon>Eukaryota</taxon>
        <taxon>Fungi</taxon>
        <taxon>Dikarya</taxon>
        <taxon>Ascomycota</taxon>
        <taxon>Pezizomycotina</taxon>
        <taxon>Dothideomycetes</taxon>
        <taxon>Dothideomycetidae</taxon>
        <taxon>Capnodiales</taxon>
        <taxon>Capnodiaceae</taxon>
        <taxon>Polychaeton</taxon>
    </lineage>
</organism>